<proteinExistence type="predicted"/>
<dbReference type="InterPro" id="IPR051801">
    <property type="entry name" value="GH28_Enzymes"/>
</dbReference>
<gene>
    <name evidence="2" type="ORF">RND71_040775</name>
</gene>
<comment type="caution">
    <text evidence="2">The sequence shown here is derived from an EMBL/GenBank/DDBJ whole genome shotgun (WGS) entry which is preliminary data.</text>
</comment>
<sequence>MADGEDRLSAISPSRTGVFKSRRSRTAEGRKTRILEGSSHELAYSTINCRRHSASIQEFGGVGDGKTLNTKAFQKAVNQLMHQMDAVLLASQELNQWPVIDPLPSYGHGRDAPGGRYISLIFGANLTDVIITGENGTIDGQGALCDIIIQGITIIAPVTSPDTDGIDPDSGDECIAVKSGWDEYGIKYGMPTSHLIIRRFTCISPSSAAIALGSEMYSRCDNSRHNSYQHRIGDKDQEWRNYGSHADTHWDPKALPEIKGINYRDVVDKNVSMAGQLEGISGDPFIGICLSNVTIGLAKMSKKYPWACTNIEGISSSVQPEPCKLLADQGSKKSGMCDFPTESLLRDNIKMQRCYYRLNY</sequence>
<dbReference type="EMBL" id="JAVYJV010000023">
    <property type="protein sequence ID" value="KAK4339313.1"/>
    <property type="molecule type" value="Genomic_DNA"/>
</dbReference>
<accession>A0AAE1QTG5</accession>
<dbReference type="PANTHER" id="PTHR31339">
    <property type="entry name" value="PECTIN LYASE-RELATED"/>
    <property type="match status" value="1"/>
</dbReference>
<evidence type="ECO:0000313" key="3">
    <source>
        <dbReference type="Proteomes" id="UP001291623"/>
    </source>
</evidence>
<dbReference type="PANTHER" id="PTHR31339:SF59">
    <property type="entry name" value="POLYGALACTURONASE-RELATED"/>
    <property type="match status" value="1"/>
</dbReference>
<feature type="region of interest" description="Disordered" evidence="1">
    <location>
        <begin position="1"/>
        <end position="30"/>
    </location>
</feature>
<dbReference type="Gene3D" id="2.160.20.10">
    <property type="entry name" value="Single-stranded right-handed beta-helix, Pectin lyase-like"/>
    <property type="match status" value="2"/>
</dbReference>
<name>A0AAE1QTG5_9SOLA</name>
<organism evidence="2 3">
    <name type="scientific">Anisodus tanguticus</name>
    <dbReference type="NCBI Taxonomy" id="243964"/>
    <lineage>
        <taxon>Eukaryota</taxon>
        <taxon>Viridiplantae</taxon>
        <taxon>Streptophyta</taxon>
        <taxon>Embryophyta</taxon>
        <taxon>Tracheophyta</taxon>
        <taxon>Spermatophyta</taxon>
        <taxon>Magnoliopsida</taxon>
        <taxon>eudicotyledons</taxon>
        <taxon>Gunneridae</taxon>
        <taxon>Pentapetalae</taxon>
        <taxon>asterids</taxon>
        <taxon>lamiids</taxon>
        <taxon>Solanales</taxon>
        <taxon>Solanaceae</taxon>
        <taxon>Solanoideae</taxon>
        <taxon>Hyoscyameae</taxon>
        <taxon>Anisodus</taxon>
    </lineage>
</organism>
<dbReference type="InterPro" id="IPR011050">
    <property type="entry name" value="Pectin_lyase_fold/virulence"/>
</dbReference>
<protein>
    <submittedName>
        <fullName evidence="2">Uncharacterized protein</fullName>
    </submittedName>
</protein>
<dbReference type="SUPFAM" id="SSF51126">
    <property type="entry name" value="Pectin lyase-like"/>
    <property type="match status" value="1"/>
</dbReference>
<dbReference type="AlphaFoldDB" id="A0AAE1QTG5"/>
<keyword evidence="3" id="KW-1185">Reference proteome</keyword>
<reference evidence="2" key="1">
    <citation type="submission" date="2023-12" db="EMBL/GenBank/DDBJ databases">
        <title>Genome assembly of Anisodus tanguticus.</title>
        <authorList>
            <person name="Wang Y.-J."/>
        </authorList>
    </citation>
    <scope>NUCLEOTIDE SEQUENCE</scope>
    <source>
        <strain evidence="2">KB-2021</strain>
        <tissue evidence="2">Leaf</tissue>
    </source>
</reference>
<evidence type="ECO:0000256" key="1">
    <source>
        <dbReference type="SAM" id="MobiDB-lite"/>
    </source>
</evidence>
<dbReference type="InterPro" id="IPR012334">
    <property type="entry name" value="Pectin_lyas_fold"/>
</dbReference>
<dbReference type="Proteomes" id="UP001291623">
    <property type="component" value="Unassembled WGS sequence"/>
</dbReference>
<evidence type="ECO:0000313" key="2">
    <source>
        <dbReference type="EMBL" id="KAK4339313.1"/>
    </source>
</evidence>